<proteinExistence type="predicted"/>
<feature type="coiled-coil region" evidence="1">
    <location>
        <begin position="314"/>
        <end position="341"/>
    </location>
</feature>
<reference evidence="2 3" key="1">
    <citation type="journal article" date="2023" name="BMC Biol.">
        <title>The compact genome of the sponge Oopsacas minuta (Hexactinellida) is lacking key metazoan core genes.</title>
        <authorList>
            <person name="Santini S."/>
            <person name="Schenkelaars Q."/>
            <person name="Jourda C."/>
            <person name="Duchesne M."/>
            <person name="Belahbib H."/>
            <person name="Rocher C."/>
            <person name="Selva M."/>
            <person name="Riesgo A."/>
            <person name="Vervoort M."/>
            <person name="Leys S.P."/>
            <person name="Kodjabachian L."/>
            <person name="Le Bivic A."/>
            <person name="Borchiellini C."/>
            <person name="Claverie J.M."/>
            <person name="Renard E."/>
        </authorList>
    </citation>
    <scope>NUCLEOTIDE SEQUENCE [LARGE SCALE GENOMIC DNA]</scope>
    <source>
        <strain evidence="2">SPO-2</strain>
    </source>
</reference>
<keyword evidence="3" id="KW-1185">Reference proteome</keyword>
<gene>
    <name evidence="2" type="ORF">LOD99_15809</name>
</gene>
<feature type="coiled-coil region" evidence="1">
    <location>
        <begin position="28"/>
        <end position="99"/>
    </location>
</feature>
<dbReference type="EMBL" id="JAKMXF010000110">
    <property type="protein sequence ID" value="KAI6658096.1"/>
    <property type="molecule type" value="Genomic_DNA"/>
</dbReference>
<accession>A0AAV7KAM5</accession>
<protein>
    <submittedName>
        <fullName evidence="2">Uncharacterized protein</fullName>
    </submittedName>
</protein>
<evidence type="ECO:0000256" key="1">
    <source>
        <dbReference type="SAM" id="Coils"/>
    </source>
</evidence>
<sequence length="462" mass="53847">MASKSVPEDVTIFQQARDTIDTDVNEIIECLNNKRKQLFEEITNLENEYTRKQQQTQKELQKLQTLISQTEELGENNLLKLQRKVVAEIQEEIENLSLESEQNPNYNIKVKWEYSKRSVFLIVGNYTIEKVYRDKQSTEPWSTSSIDGQEVTVVVGSGEGKDADLKVREGGSTVSKEEVVVDTRNSEVKEKIREIPKVKVGKEDSYSAHIPKGESWHDGRTNYRSDWSHIGRYSDRNYQDYENWEWDASDKHNQAEFNNVLGGEFRQGGFDRGDFGQNKREDMTDWEEEIASPINVTIFQQARDTIEQDISKIIQSLNDKKAVMFEEIDRLEQEYAHKQEKFLTNLNTLDSLKMRTEEELGDNILAKVQKKVIKDLQEGINLMNLEIENSPDYEIKIRWRMNVDKLLQNISISSIEVKMANVQQVQAAQLPVYVADTFRSTKNNKTFGSRHEFPHIDWDDEW</sequence>
<name>A0AAV7KAM5_9METZ</name>
<comment type="caution">
    <text evidence="2">The sequence shown here is derived from an EMBL/GenBank/DDBJ whole genome shotgun (WGS) entry which is preliminary data.</text>
</comment>
<keyword evidence="1" id="KW-0175">Coiled coil</keyword>
<evidence type="ECO:0000313" key="3">
    <source>
        <dbReference type="Proteomes" id="UP001165289"/>
    </source>
</evidence>
<dbReference type="Proteomes" id="UP001165289">
    <property type="component" value="Unassembled WGS sequence"/>
</dbReference>
<dbReference type="AlphaFoldDB" id="A0AAV7KAM5"/>
<evidence type="ECO:0000313" key="2">
    <source>
        <dbReference type="EMBL" id="KAI6658096.1"/>
    </source>
</evidence>
<organism evidence="2 3">
    <name type="scientific">Oopsacas minuta</name>
    <dbReference type="NCBI Taxonomy" id="111878"/>
    <lineage>
        <taxon>Eukaryota</taxon>
        <taxon>Metazoa</taxon>
        <taxon>Porifera</taxon>
        <taxon>Hexactinellida</taxon>
        <taxon>Hexasterophora</taxon>
        <taxon>Lyssacinosida</taxon>
        <taxon>Leucopsacidae</taxon>
        <taxon>Oopsacas</taxon>
    </lineage>
</organism>